<feature type="non-terminal residue" evidence="1">
    <location>
        <position position="1"/>
    </location>
</feature>
<dbReference type="Proteomes" id="UP000265520">
    <property type="component" value="Unassembled WGS sequence"/>
</dbReference>
<protein>
    <submittedName>
        <fullName evidence="1">Uncharacterized protein</fullName>
    </submittedName>
</protein>
<sequence length="54" mass="5621">VSESVRVLFDDGGFMDPVVVFDFGGGGGCFPGGQFAAPVGCWLLKSLFAGNKHK</sequence>
<evidence type="ECO:0000313" key="1">
    <source>
        <dbReference type="EMBL" id="MCI74425.1"/>
    </source>
</evidence>
<dbReference type="AlphaFoldDB" id="A0A392URN2"/>
<keyword evidence="2" id="KW-1185">Reference proteome</keyword>
<comment type="caution">
    <text evidence="1">The sequence shown here is derived from an EMBL/GenBank/DDBJ whole genome shotgun (WGS) entry which is preliminary data.</text>
</comment>
<proteinExistence type="predicted"/>
<organism evidence="1 2">
    <name type="scientific">Trifolium medium</name>
    <dbReference type="NCBI Taxonomy" id="97028"/>
    <lineage>
        <taxon>Eukaryota</taxon>
        <taxon>Viridiplantae</taxon>
        <taxon>Streptophyta</taxon>
        <taxon>Embryophyta</taxon>
        <taxon>Tracheophyta</taxon>
        <taxon>Spermatophyta</taxon>
        <taxon>Magnoliopsida</taxon>
        <taxon>eudicotyledons</taxon>
        <taxon>Gunneridae</taxon>
        <taxon>Pentapetalae</taxon>
        <taxon>rosids</taxon>
        <taxon>fabids</taxon>
        <taxon>Fabales</taxon>
        <taxon>Fabaceae</taxon>
        <taxon>Papilionoideae</taxon>
        <taxon>50 kb inversion clade</taxon>
        <taxon>NPAAA clade</taxon>
        <taxon>Hologalegina</taxon>
        <taxon>IRL clade</taxon>
        <taxon>Trifolieae</taxon>
        <taxon>Trifolium</taxon>
    </lineage>
</organism>
<reference evidence="1 2" key="1">
    <citation type="journal article" date="2018" name="Front. Plant Sci.">
        <title>Red Clover (Trifolium pratense) and Zigzag Clover (T. medium) - A Picture of Genomic Similarities and Differences.</title>
        <authorList>
            <person name="Dluhosova J."/>
            <person name="Istvanek J."/>
            <person name="Nedelnik J."/>
            <person name="Repkova J."/>
        </authorList>
    </citation>
    <scope>NUCLEOTIDE SEQUENCE [LARGE SCALE GENOMIC DNA]</scope>
    <source>
        <strain evidence="2">cv. 10/8</strain>
        <tissue evidence="1">Leaf</tissue>
    </source>
</reference>
<dbReference type="EMBL" id="LXQA010860714">
    <property type="protein sequence ID" value="MCI74425.1"/>
    <property type="molecule type" value="Genomic_DNA"/>
</dbReference>
<accession>A0A392URN2</accession>
<name>A0A392URN2_9FABA</name>
<evidence type="ECO:0000313" key="2">
    <source>
        <dbReference type="Proteomes" id="UP000265520"/>
    </source>
</evidence>